<dbReference type="InterPro" id="IPR027417">
    <property type="entry name" value="P-loop_NTPase"/>
</dbReference>
<proteinExistence type="predicted"/>
<dbReference type="GO" id="GO:0016740">
    <property type="term" value="F:transferase activity"/>
    <property type="evidence" value="ECO:0007669"/>
    <property type="project" value="UniProtKB-KW"/>
</dbReference>
<dbReference type="SUPFAM" id="SSF52540">
    <property type="entry name" value="P-loop containing nucleoside triphosphate hydrolases"/>
    <property type="match status" value="1"/>
</dbReference>
<dbReference type="STRING" id="1770058.A3840_09515"/>
<accession>A0A178HXK9</accession>
<sequence length="171" mass="18331">MTAPLYIITGAMAAGKSTIAKALVQRFEKSAHVGGDAFLRMIVRGGAVMGPVLDAEALAQLHLRQDIAMDAVRRFVGAGFTTIYQDILIGADFTRVTTALADLSPRIVVLNPDVATLAQRDRDRAKTGYGDHFPPDVLAGALNRDTERRGLWIDSSGLGVEAVVEEILAAW</sequence>
<comment type="caution">
    <text evidence="1">The sequence shown here is derived from an EMBL/GenBank/DDBJ whole genome shotgun (WGS) entry which is preliminary data.</text>
</comment>
<dbReference type="Proteomes" id="UP000078389">
    <property type="component" value="Unassembled WGS sequence"/>
</dbReference>
<reference evidence="1 2" key="1">
    <citation type="submission" date="2016-03" db="EMBL/GenBank/DDBJ databases">
        <title>Genome sequencing of Devosia sp. S37.</title>
        <authorList>
            <person name="Mohd Nor M."/>
        </authorList>
    </citation>
    <scope>NUCLEOTIDE SEQUENCE [LARGE SCALE GENOMIC DNA]</scope>
    <source>
        <strain evidence="1 2">S37</strain>
    </source>
</reference>
<dbReference type="Gene3D" id="3.40.50.300">
    <property type="entry name" value="P-loop containing nucleotide triphosphate hydrolases"/>
    <property type="match status" value="1"/>
</dbReference>
<dbReference type="EMBL" id="LVVY01000081">
    <property type="protein sequence ID" value="OAM77573.1"/>
    <property type="molecule type" value="Genomic_DNA"/>
</dbReference>
<keyword evidence="2" id="KW-1185">Reference proteome</keyword>
<keyword evidence="1" id="KW-0808">Transferase</keyword>
<organism evidence="1 2">
    <name type="scientific">Devosia elaeis</name>
    <dbReference type="NCBI Taxonomy" id="1770058"/>
    <lineage>
        <taxon>Bacteria</taxon>
        <taxon>Pseudomonadati</taxon>
        <taxon>Pseudomonadota</taxon>
        <taxon>Alphaproteobacteria</taxon>
        <taxon>Hyphomicrobiales</taxon>
        <taxon>Devosiaceae</taxon>
        <taxon>Devosia</taxon>
    </lineage>
</organism>
<evidence type="ECO:0000313" key="1">
    <source>
        <dbReference type="EMBL" id="OAM77573.1"/>
    </source>
</evidence>
<dbReference type="AlphaFoldDB" id="A0A178HXK9"/>
<dbReference type="RefSeq" id="WP_067455405.1">
    <property type="nucleotide sequence ID" value="NZ_LVVY01000081.1"/>
</dbReference>
<dbReference type="OrthoDB" id="9811893at2"/>
<gene>
    <name evidence="1" type="ORF">A3840_09515</name>
</gene>
<name>A0A178HXK9_9HYPH</name>
<protein>
    <submittedName>
        <fullName evidence="1">Phosphotransferase</fullName>
    </submittedName>
</protein>
<dbReference type="Pfam" id="PF13671">
    <property type="entry name" value="AAA_33"/>
    <property type="match status" value="1"/>
</dbReference>
<evidence type="ECO:0000313" key="2">
    <source>
        <dbReference type="Proteomes" id="UP000078389"/>
    </source>
</evidence>